<feature type="transmembrane region" description="Helical" evidence="7">
    <location>
        <begin position="12"/>
        <end position="30"/>
    </location>
</feature>
<gene>
    <name evidence="9" type="primary">Picot_6</name>
    <name evidence="10" type="synonym">Picot_42</name>
    <name evidence="10" type="ORF">AVEN_57275_1</name>
    <name evidence="9" type="ORF">AVEN_62288_1</name>
</gene>
<dbReference type="Pfam" id="PF07690">
    <property type="entry name" value="MFS_1"/>
    <property type="match status" value="1"/>
</dbReference>
<keyword evidence="2" id="KW-0813">Transport</keyword>
<feature type="transmembrane region" description="Helical" evidence="7">
    <location>
        <begin position="303"/>
        <end position="322"/>
    </location>
</feature>
<dbReference type="FunFam" id="1.20.1250.20:FF:000003">
    <property type="entry name" value="Solute carrier family 17 member 3"/>
    <property type="match status" value="1"/>
</dbReference>
<comment type="subcellular location">
    <subcellularLocation>
        <location evidence="1">Membrane</location>
        <topology evidence="1">Multi-pass membrane protein</topology>
    </subcellularLocation>
</comment>
<evidence type="ECO:0000256" key="3">
    <source>
        <dbReference type="ARBA" id="ARBA00022692"/>
    </source>
</evidence>
<feature type="transmembrane region" description="Helical" evidence="7">
    <location>
        <begin position="137"/>
        <end position="157"/>
    </location>
</feature>
<dbReference type="GO" id="GO:0016020">
    <property type="term" value="C:membrane"/>
    <property type="evidence" value="ECO:0007669"/>
    <property type="project" value="UniProtKB-SubCell"/>
</dbReference>
<dbReference type="PANTHER" id="PTHR11662:SF399">
    <property type="entry name" value="FI19708P1-RELATED"/>
    <property type="match status" value="1"/>
</dbReference>
<dbReference type="FunFam" id="1.20.1250.20:FF:000423">
    <property type="entry name" value="Putative inorganic phosphate cotransporter-like Protein"/>
    <property type="match status" value="1"/>
</dbReference>
<feature type="transmembrane region" description="Helical" evidence="7">
    <location>
        <begin position="334"/>
        <end position="356"/>
    </location>
</feature>
<evidence type="ECO:0000256" key="1">
    <source>
        <dbReference type="ARBA" id="ARBA00004141"/>
    </source>
</evidence>
<evidence type="ECO:0000256" key="5">
    <source>
        <dbReference type="ARBA" id="ARBA00022989"/>
    </source>
</evidence>
<keyword evidence="6 7" id="KW-0472">Membrane</keyword>
<dbReference type="AlphaFoldDB" id="A0A4Y2Q5Y4"/>
<feature type="transmembrane region" description="Helical" evidence="7">
    <location>
        <begin position="198"/>
        <end position="218"/>
    </location>
</feature>
<evidence type="ECO:0000313" key="11">
    <source>
        <dbReference type="Proteomes" id="UP000499080"/>
    </source>
</evidence>
<dbReference type="GO" id="GO:0015293">
    <property type="term" value="F:symporter activity"/>
    <property type="evidence" value="ECO:0007669"/>
    <property type="project" value="UniProtKB-KW"/>
</dbReference>
<dbReference type="Proteomes" id="UP000499080">
    <property type="component" value="Unassembled WGS sequence"/>
</dbReference>
<feature type="transmembrane region" description="Helical" evidence="7">
    <location>
        <begin position="368"/>
        <end position="387"/>
    </location>
</feature>
<dbReference type="Gene3D" id="1.20.1250.20">
    <property type="entry name" value="MFS general substrate transporter like domains"/>
    <property type="match status" value="2"/>
</dbReference>
<organism evidence="9 11">
    <name type="scientific">Araneus ventricosus</name>
    <name type="common">Orbweaver spider</name>
    <name type="synonym">Epeira ventricosa</name>
    <dbReference type="NCBI Taxonomy" id="182803"/>
    <lineage>
        <taxon>Eukaryota</taxon>
        <taxon>Metazoa</taxon>
        <taxon>Ecdysozoa</taxon>
        <taxon>Arthropoda</taxon>
        <taxon>Chelicerata</taxon>
        <taxon>Arachnida</taxon>
        <taxon>Araneae</taxon>
        <taxon>Araneomorphae</taxon>
        <taxon>Entelegynae</taxon>
        <taxon>Araneoidea</taxon>
        <taxon>Araneidae</taxon>
        <taxon>Araneus</taxon>
    </lineage>
</organism>
<reference evidence="9 11" key="1">
    <citation type="journal article" date="2019" name="Sci. Rep.">
        <title>Orb-weaving spider Araneus ventricosus genome elucidates the spidroin gene catalogue.</title>
        <authorList>
            <person name="Kono N."/>
            <person name="Nakamura H."/>
            <person name="Ohtoshi R."/>
            <person name="Moran D.A.P."/>
            <person name="Shinohara A."/>
            <person name="Yoshida Y."/>
            <person name="Fujiwara M."/>
            <person name="Mori M."/>
            <person name="Tomita M."/>
            <person name="Arakawa K."/>
        </authorList>
    </citation>
    <scope>NUCLEOTIDE SEQUENCE [LARGE SCALE GENOMIC DNA]</scope>
</reference>
<dbReference type="PROSITE" id="PS50850">
    <property type="entry name" value="MFS"/>
    <property type="match status" value="1"/>
</dbReference>
<dbReference type="CDD" id="cd17318">
    <property type="entry name" value="MFS_SLC17"/>
    <property type="match status" value="1"/>
</dbReference>
<comment type="caution">
    <text evidence="9">The sequence shown here is derived from an EMBL/GenBank/DDBJ whole genome shotgun (WGS) entry which is preliminary data.</text>
</comment>
<dbReference type="InterPro" id="IPR036259">
    <property type="entry name" value="MFS_trans_sf"/>
</dbReference>
<keyword evidence="4" id="KW-0769">Symport</keyword>
<dbReference type="EMBL" id="BGPR01013175">
    <property type="protein sequence ID" value="GBN59548.1"/>
    <property type="molecule type" value="Genomic_DNA"/>
</dbReference>
<dbReference type="PANTHER" id="PTHR11662">
    <property type="entry name" value="SOLUTE CARRIER FAMILY 17"/>
    <property type="match status" value="1"/>
</dbReference>
<evidence type="ECO:0000256" key="6">
    <source>
        <dbReference type="ARBA" id="ARBA00023136"/>
    </source>
</evidence>
<dbReference type="InterPro" id="IPR011701">
    <property type="entry name" value="MFS"/>
</dbReference>
<dbReference type="InterPro" id="IPR020846">
    <property type="entry name" value="MFS_dom"/>
</dbReference>
<protein>
    <submittedName>
        <fullName evidence="9">Inorganic phosphate cotransporter</fullName>
    </submittedName>
</protein>
<evidence type="ECO:0000313" key="9">
    <source>
        <dbReference type="EMBL" id="GBN59548.1"/>
    </source>
</evidence>
<name>A0A4Y2Q5Y4_ARAVE</name>
<evidence type="ECO:0000256" key="4">
    <source>
        <dbReference type="ARBA" id="ARBA00022847"/>
    </source>
</evidence>
<evidence type="ECO:0000256" key="2">
    <source>
        <dbReference type="ARBA" id="ARBA00022448"/>
    </source>
</evidence>
<dbReference type="EMBL" id="BGPR01013189">
    <property type="protein sequence ID" value="GBN59590.1"/>
    <property type="molecule type" value="Genomic_DNA"/>
</dbReference>
<feature type="transmembrane region" description="Helical" evidence="7">
    <location>
        <begin position="275"/>
        <end position="296"/>
    </location>
</feature>
<accession>A0A4Y2Q5Y4</accession>
<keyword evidence="3 7" id="KW-0812">Transmembrane</keyword>
<keyword evidence="5 7" id="KW-1133">Transmembrane helix</keyword>
<dbReference type="OrthoDB" id="2985014at2759"/>
<feature type="domain" description="Major facilitator superfamily (MFS) profile" evidence="8">
    <location>
        <begin position="1"/>
        <end position="392"/>
    </location>
</feature>
<proteinExistence type="predicted"/>
<keyword evidence="11" id="KW-1185">Reference proteome</keyword>
<dbReference type="InterPro" id="IPR050382">
    <property type="entry name" value="MFS_Na/Anion_cotransporter"/>
</dbReference>
<sequence length="425" mass="46921">MKDGEFMWSPEMQGVVLGAFYYGYVISQIPGGRLAELYSGKWVFGISTLITSVLTLLTPIAARAGVGYLIAVRAFEGLLQGVELPVMLFMIGQWAPDSEKGLLATIVRSGISIGAVASMPLTGYLCDSDLFGGWPSAFYIMGLIGCLWFVLWCLLVTDTPLTHPLISEKELKYITSNQRVDHRKEVPPIPWKKILTSVPFWAVFVTATCQDWAFFIIMNDLPTFFSTILHFSIEENGVFSSLPHLTHTIVSLAASSLADFIIRRKIASTTFVRKFWNSVSEFGMALGLVGVCFAGCDIAMNKFLFIFAIAIGGFAHSGYVISFLDMSPEYAGTLWGMASTISNLNGFIAPLVVGALTNEENTLRQWRIVFIMTACILAFASVVFIFFSSSEKQDWAEQEPSKAEENDEILTVPETASIKKYIPLN</sequence>
<feature type="transmembrane region" description="Helical" evidence="7">
    <location>
        <begin position="42"/>
        <end position="62"/>
    </location>
</feature>
<evidence type="ECO:0000259" key="8">
    <source>
        <dbReference type="PROSITE" id="PS50850"/>
    </source>
</evidence>
<dbReference type="GO" id="GO:0006820">
    <property type="term" value="P:monoatomic anion transport"/>
    <property type="evidence" value="ECO:0007669"/>
    <property type="project" value="TreeGrafter"/>
</dbReference>
<dbReference type="SUPFAM" id="SSF103473">
    <property type="entry name" value="MFS general substrate transporter"/>
    <property type="match status" value="1"/>
</dbReference>
<evidence type="ECO:0000313" key="10">
    <source>
        <dbReference type="EMBL" id="GBN59590.1"/>
    </source>
</evidence>
<evidence type="ECO:0000256" key="7">
    <source>
        <dbReference type="SAM" id="Phobius"/>
    </source>
</evidence>